<comment type="caution">
    <text evidence="13">The sequence shown here is derived from an EMBL/GenBank/DDBJ whole genome shotgun (WGS) entry which is preliminary data.</text>
</comment>
<accession>A0A1D1W2Y8</accession>
<dbReference type="AlphaFoldDB" id="A0A1D1W2Y8"/>
<keyword evidence="14" id="KW-1185">Reference proteome</keyword>
<dbReference type="OrthoDB" id="29460at2759"/>
<evidence type="ECO:0000313" key="13">
    <source>
        <dbReference type="EMBL" id="GAV07885.1"/>
    </source>
</evidence>
<dbReference type="InterPro" id="IPR028927">
    <property type="entry name" value="Man-6-P_rcpt"/>
</dbReference>
<comment type="subcellular location">
    <subcellularLocation>
        <location evidence="1">Endomembrane system</location>
    </subcellularLocation>
</comment>
<dbReference type="STRING" id="947166.A0A1D1W2Y8"/>
<evidence type="ECO:0000256" key="7">
    <source>
        <dbReference type="ARBA" id="ARBA00023157"/>
    </source>
</evidence>
<dbReference type="PANTHER" id="PTHR15071:SF29">
    <property type="entry name" value="CATION-DEPENDENT MANNOSE-6-PHOSPHATE RECEPTOR"/>
    <property type="match status" value="1"/>
</dbReference>
<evidence type="ECO:0000256" key="3">
    <source>
        <dbReference type="ARBA" id="ARBA00022692"/>
    </source>
</evidence>
<feature type="transmembrane region" description="Helical" evidence="10">
    <location>
        <begin position="241"/>
        <end position="265"/>
    </location>
</feature>
<name>A0A1D1W2Y8_RAMVA</name>
<proteinExistence type="predicted"/>
<dbReference type="InterPro" id="IPR044865">
    <property type="entry name" value="MRH_dom"/>
</dbReference>
<evidence type="ECO:0000256" key="6">
    <source>
        <dbReference type="ARBA" id="ARBA00023136"/>
    </source>
</evidence>
<dbReference type="PANTHER" id="PTHR15071">
    <property type="entry name" value="MANNOSE-6-PHOSPHATE RECEPTOR FAMILY MEMBER"/>
    <property type="match status" value="1"/>
</dbReference>
<evidence type="ECO:0000256" key="4">
    <source>
        <dbReference type="ARBA" id="ARBA00022729"/>
    </source>
</evidence>
<evidence type="ECO:0000256" key="1">
    <source>
        <dbReference type="ARBA" id="ARBA00004308"/>
    </source>
</evidence>
<evidence type="ECO:0000256" key="9">
    <source>
        <dbReference type="SAM" id="MobiDB-lite"/>
    </source>
</evidence>
<evidence type="ECO:0000256" key="2">
    <source>
        <dbReference type="ARBA" id="ARBA00022448"/>
    </source>
</evidence>
<dbReference type="Gene3D" id="2.70.130.10">
    <property type="entry name" value="Mannose-6-phosphate receptor binding domain"/>
    <property type="match status" value="1"/>
</dbReference>
<feature type="chain" id="PRO_5008899162" description="MRH domain-containing protein" evidence="11">
    <location>
        <begin position="25"/>
        <end position="338"/>
    </location>
</feature>
<dbReference type="GO" id="GO:0006622">
    <property type="term" value="P:protein targeting to lysosome"/>
    <property type="evidence" value="ECO:0007669"/>
    <property type="project" value="TreeGrafter"/>
</dbReference>
<reference evidence="13 14" key="1">
    <citation type="journal article" date="2016" name="Nat. Commun.">
        <title>Extremotolerant tardigrade genome and improved radiotolerance of human cultured cells by tardigrade-unique protein.</title>
        <authorList>
            <person name="Hashimoto T."/>
            <person name="Horikawa D.D."/>
            <person name="Saito Y."/>
            <person name="Kuwahara H."/>
            <person name="Kozuka-Hata H."/>
            <person name="Shin-I T."/>
            <person name="Minakuchi Y."/>
            <person name="Ohishi K."/>
            <person name="Motoyama A."/>
            <person name="Aizu T."/>
            <person name="Enomoto A."/>
            <person name="Kondo K."/>
            <person name="Tanaka S."/>
            <person name="Hara Y."/>
            <person name="Koshikawa S."/>
            <person name="Sagara H."/>
            <person name="Miura T."/>
            <person name="Yokobori S."/>
            <person name="Miyagawa K."/>
            <person name="Suzuki Y."/>
            <person name="Kubo T."/>
            <person name="Oyama M."/>
            <person name="Kohara Y."/>
            <person name="Fujiyama A."/>
            <person name="Arakawa K."/>
            <person name="Katayama T."/>
            <person name="Toyoda A."/>
            <person name="Kunieda T."/>
        </authorList>
    </citation>
    <scope>NUCLEOTIDE SEQUENCE [LARGE SCALE GENOMIC DNA]</scope>
    <source>
        <strain evidence="13 14">YOKOZUNA-1</strain>
    </source>
</reference>
<dbReference type="EMBL" id="BDGG01000016">
    <property type="protein sequence ID" value="GAV07885.1"/>
    <property type="molecule type" value="Genomic_DNA"/>
</dbReference>
<dbReference type="Pfam" id="PF02157">
    <property type="entry name" value="Man-6-P_recep"/>
    <property type="match status" value="2"/>
</dbReference>
<feature type="domain" description="MRH" evidence="12">
    <location>
        <begin position="30"/>
        <end position="183"/>
    </location>
</feature>
<dbReference type="SUPFAM" id="SSF50911">
    <property type="entry name" value="Mannose 6-phosphate receptor domain"/>
    <property type="match status" value="1"/>
</dbReference>
<organism evidence="13 14">
    <name type="scientific">Ramazzottius varieornatus</name>
    <name type="common">Water bear</name>
    <name type="synonym">Tardigrade</name>
    <dbReference type="NCBI Taxonomy" id="947166"/>
    <lineage>
        <taxon>Eukaryota</taxon>
        <taxon>Metazoa</taxon>
        <taxon>Ecdysozoa</taxon>
        <taxon>Tardigrada</taxon>
        <taxon>Eutardigrada</taxon>
        <taxon>Parachela</taxon>
        <taxon>Hypsibioidea</taxon>
        <taxon>Ramazzottiidae</taxon>
        <taxon>Ramazzottius</taxon>
    </lineage>
</organism>
<evidence type="ECO:0000256" key="8">
    <source>
        <dbReference type="ARBA" id="ARBA00023180"/>
    </source>
</evidence>
<keyword evidence="6 10" id="KW-0472">Membrane</keyword>
<dbReference type="InterPro" id="IPR009011">
    <property type="entry name" value="Man6P_isomerase_rcpt-bd_dom_sf"/>
</dbReference>
<keyword evidence="2" id="KW-0813">Transport</keyword>
<keyword evidence="7" id="KW-1015">Disulfide bond</keyword>
<evidence type="ECO:0000256" key="5">
    <source>
        <dbReference type="ARBA" id="ARBA00022989"/>
    </source>
</evidence>
<feature type="signal peptide" evidence="11">
    <location>
        <begin position="1"/>
        <end position="24"/>
    </location>
</feature>
<evidence type="ECO:0000256" key="10">
    <source>
        <dbReference type="SAM" id="Phobius"/>
    </source>
</evidence>
<dbReference type="PROSITE" id="PS51914">
    <property type="entry name" value="MRH"/>
    <property type="match status" value="1"/>
</dbReference>
<feature type="region of interest" description="Disordered" evidence="9">
    <location>
        <begin position="309"/>
        <end position="338"/>
    </location>
</feature>
<keyword evidence="3 10" id="KW-0812">Transmembrane</keyword>
<keyword evidence="4 11" id="KW-0732">Signal</keyword>
<protein>
    <recommendedName>
        <fullName evidence="12">MRH domain-containing protein</fullName>
    </recommendedName>
</protein>
<gene>
    <name evidence="13" type="primary">RvY_17665</name>
    <name evidence="13" type="synonym">RvY_17665.1</name>
    <name evidence="13" type="ORF">RvY_17665-1</name>
</gene>
<keyword evidence="5 10" id="KW-1133">Transmembrane helix</keyword>
<feature type="compositionally biased region" description="Basic and acidic residues" evidence="9">
    <location>
        <begin position="319"/>
        <end position="338"/>
    </location>
</feature>
<evidence type="ECO:0000313" key="14">
    <source>
        <dbReference type="Proteomes" id="UP000186922"/>
    </source>
</evidence>
<evidence type="ECO:0000256" key="11">
    <source>
        <dbReference type="SAM" id="SignalP"/>
    </source>
</evidence>
<sequence length="338" mass="36740">MDLLRSFLPFLALLLCIAVSSVSSQCDRINNMEFTERQATIDALNHLPADLRNKKFTSVEAKPKGNGNYTYTFQICPDKDKATDFAGAVQIDDDPGKTTRVMGRFNETDAILSPRGDLLSLIYTSGDNYTNACGKSERRAIVIIRCNDGIHEGDLDMLAEAAGTGEDFCHYMLELTLPPGSLPGLLKYCTSMGSSPGTSSTTAVPVTHVVPVPASSSVEPRHSSTVQPVPAPAVVDPGHHLSAGSVVLIIILVTTVAFLAIGSIYKRYVAGAQGWEQIPFIDFFRRCGSLQADGWKFVTGRGRSVHSNRYDGYSSVSTDEERQPALDRHNNDDHLLPM</sequence>
<dbReference type="GO" id="GO:0005802">
    <property type="term" value="C:trans-Golgi network"/>
    <property type="evidence" value="ECO:0007669"/>
    <property type="project" value="TreeGrafter"/>
</dbReference>
<evidence type="ECO:0000259" key="12">
    <source>
        <dbReference type="PROSITE" id="PS51914"/>
    </source>
</evidence>
<keyword evidence="8" id="KW-0325">Glycoprotein</keyword>
<dbReference type="Proteomes" id="UP000186922">
    <property type="component" value="Unassembled WGS sequence"/>
</dbReference>